<dbReference type="InterPro" id="IPR013096">
    <property type="entry name" value="Cupin_2"/>
</dbReference>
<evidence type="ECO:0000313" key="3">
    <source>
        <dbReference type="Proteomes" id="UP001172054"/>
    </source>
</evidence>
<evidence type="ECO:0000313" key="2">
    <source>
        <dbReference type="EMBL" id="MDN7227153.1"/>
    </source>
</evidence>
<name>A0ABT8MQI1_9BACL</name>
<dbReference type="RefSeq" id="WP_300983666.1">
    <property type="nucleotide sequence ID" value="NZ_CP129238.1"/>
</dbReference>
<dbReference type="InterPro" id="IPR011051">
    <property type="entry name" value="RmlC_Cupin_sf"/>
</dbReference>
<protein>
    <submittedName>
        <fullName evidence="2">Cupin domain-containing protein</fullName>
    </submittedName>
</protein>
<proteinExistence type="predicted"/>
<sequence length="104" mass="11696">MTIKKLQDLQIYDDNKMTSNMVFNEEKSKIIAFNFLPGQAMSKHGHAHKNAYVFVIEGQGQCHLDDIDYAIEPGDIIHCDPHQKISVENTGASAMTVYVVQAEE</sequence>
<keyword evidence="3" id="KW-1185">Reference proteome</keyword>
<accession>A0ABT8MQI1</accession>
<dbReference type="InterPro" id="IPR014710">
    <property type="entry name" value="RmlC-like_jellyroll"/>
</dbReference>
<gene>
    <name evidence="2" type="ORF">QWY15_07545</name>
</gene>
<dbReference type="Gene3D" id="2.60.120.10">
    <property type="entry name" value="Jelly Rolls"/>
    <property type="match status" value="1"/>
</dbReference>
<dbReference type="EMBL" id="JAUJWW010000002">
    <property type="protein sequence ID" value="MDN7227153.1"/>
    <property type="molecule type" value="Genomic_DNA"/>
</dbReference>
<feature type="domain" description="Cupin type-2" evidence="1">
    <location>
        <begin position="34"/>
        <end position="100"/>
    </location>
</feature>
<comment type="caution">
    <text evidence="2">The sequence shown here is derived from an EMBL/GenBank/DDBJ whole genome shotgun (WGS) entry which is preliminary data.</text>
</comment>
<organism evidence="2 3">
    <name type="scientific">Planococcus liqunii</name>
    <dbReference type="NCBI Taxonomy" id="3058394"/>
    <lineage>
        <taxon>Bacteria</taxon>
        <taxon>Bacillati</taxon>
        <taxon>Bacillota</taxon>
        <taxon>Bacilli</taxon>
        <taxon>Bacillales</taxon>
        <taxon>Caryophanaceae</taxon>
        <taxon>Planococcus</taxon>
    </lineage>
</organism>
<dbReference type="PANTHER" id="PTHR37694">
    <property type="entry name" value="SLR8022 PROTEIN"/>
    <property type="match status" value="1"/>
</dbReference>
<dbReference type="Proteomes" id="UP001172054">
    <property type="component" value="Unassembled WGS sequence"/>
</dbReference>
<dbReference type="PANTHER" id="PTHR37694:SF1">
    <property type="entry name" value="SLR8022 PROTEIN"/>
    <property type="match status" value="1"/>
</dbReference>
<evidence type="ECO:0000259" key="1">
    <source>
        <dbReference type="Pfam" id="PF07883"/>
    </source>
</evidence>
<dbReference type="Pfam" id="PF07883">
    <property type="entry name" value="Cupin_2"/>
    <property type="match status" value="1"/>
</dbReference>
<reference evidence="2 3" key="1">
    <citation type="submission" date="2023-06" db="EMBL/GenBank/DDBJ databases">
        <title>Novel species in genus Planococcus.</title>
        <authorList>
            <person name="Ning S."/>
        </authorList>
    </citation>
    <scope>NUCLEOTIDE SEQUENCE [LARGE SCALE GENOMIC DNA]</scope>
    <source>
        <strain evidence="2 3">N064</strain>
    </source>
</reference>
<dbReference type="SUPFAM" id="SSF51182">
    <property type="entry name" value="RmlC-like cupins"/>
    <property type="match status" value="1"/>
</dbReference>